<evidence type="ECO:0000313" key="2">
    <source>
        <dbReference type="Proteomes" id="UP000054928"/>
    </source>
</evidence>
<dbReference type="Proteomes" id="UP000054928">
    <property type="component" value="Unassembled WGS sequence"/>
</dbReference>
<dbReference type="EMBL" id="CCYD01000810">
    <property type="protein sequence ID" value="CEG44157.1"/>
    <property type="molecule type" value="Genomic_DNA"/>
</dbReference>
<name>A0A0P1AU39_PLAHL</name>
<proteinExistence type="predicted"/>
<sequence length="133" mass="14257">MEQFAIRTLLARIDVSDTINNYDAAMSAEATVAVSCIDHQSVENTTYSGAGFAVNVTVLDYGDRTGIRSDTMSVFTSVTSPRLDSTSSATGSASLSVGHWTHLEGSFSADCASENRYYYAQREIQTSGGLGYK</sequence>
<accession>A0A0P1AU39</accession>
<evidence type="ECO:0000313" key="1">
    <source>
        <dbReference type="EMBL" id="CEG44157.1"/>
    </source>
</evidence>
<protein>
    <submittedName>
        <fullName evidence="1">Uncharacterized protein</fullName>
    </submittedName>
</protein>
<dbReference type="AlphaFoldDB" id="A0A0P1AU39"/>
<dbReference type="GeneID" id="36409470"/>
<reference evidence="2" key="1">
    <citation type="submission" date="2014-09" db="EMBL/GenBank/DDBJ databases">
        <authorList>
            <person name="Sharma Rahul"/>
            <person name="Thines Marco"/>
        </authorList>
    </citation>
    <scope>NUCLEOTIDE SEQUENCE [LARGE SCALE GENOMIC DNA]</scope>
</reference>
<keyword evidence="2" id="KW-1185">Reference proteome</keyword>
<organism evidence="1 2">
    <name type="scientific">Plasmopara halstedii</name>
    <name type="common">Downy mildew of sunflower</name>
    <dbReference type="NCBI Taxonomy" id="4781"/>
    <lineage>
        <taxon>Eukaryota</taxon>
        <taxon>Sar</taxon>
        <taxon>Stramenopiles</taxon>
        <taxon>Oomycota</taxon>
        <taxon>Peronosporomycetes</taxon>
        <taxon>Peronosporales</taxon>
        <taxon>Peronosporaceae</taxon>
        <taxon>Plasmopara</taxon>
    </lineage>
</organism>
<dbReference type="RefSeq" id="XP_024580526.1">
    <property type="nucleotide sequence ID" value="XM_024730228.1"/>
</dbReference>